<dbReference type="Pfam" id="PF00072">
    <property type="entry name" value="Response_reg"/>
    <property type="match status" value="2"/>
</dbReference>
<dbReference type="KEGG" id="arf:AR1Y2_0688"/>
<dbReference type="Gene3D" id="3.40.50.2300">
    <property type="match status" value="2"/>
</dbReference>
<dbReference type="Pfam" id="PF00512">
    <property type="entry name" value="HisKA"/>
    <property type="match status" value="1"/>
</dbReference>
<dbReference type="EMBL" id="CP040058">
    <property type="protein sequence ID" value="QCP34142.1"/>
    <property type="molecule type" value="Genomic_DNA"/>
</dbReference>
<dbReference type="PANTHER" id="PTHR43719:SF28">
    <property type="entry name" value="PEROXIDE STRESS-ACTIVATED HISTIDINE KINASE MAK1-RELATED"/>
    <property type="match status" value="1"/>
</dbReference>
<dbReference type="Proteomes" id="UP000298653">
    <property type="component" value="Chromosome"/>
</dbReference>
<dbReference type="CDD" id="cd00082">
    <property type="entry name" value="HisKA"/>
    <property type="match status" value="1"/>
</dbReference>
<dbReference type="EC" id="2.7.13.3" evidence="3"/>
<evidence type="ECO:0000256" key="4">
    <source>
        <dbReference type="ARBA" id="ARBA00018672"/>
    </source>
</evidence>
<dbReference type="SUPFAM" id="SSF54427">
    <property type="entry name" value="NTF2-like"/>
    <property type="match status" value="1"/>
</dbReference>
<keyword evidence="6 13" id="KW-0418">Kinase</keyword>
<organism evidence="13 14">
    <name type="scientific">Anaerostipes rhamnosivorans</name>
    <dbReference type="NCBI Taxonomy" id="1229621"/>
    <lineage>
        <taxon>Bacteria</taxon>
        <taxon>Bacillati</taxon>
        <taxon>Bacillota</taxon>
        <taxon>Clostridia</taxon>
        <taxon>Lachnospirales</taxon>
        <taxon>Lachnospiraceae</taxon>
        <taxon>Anaerostipes</taxon>
    </lineage>
</organism>
<evidence type="ECO:0000256" key="10">
    <source>
        <dbReference type="PROSITE-ProRule" id="PRU00169"/>
    </source>
</evidence>
<dbReference type="InterPro" id="IPR004358">
    <property type="entry name" value="Sig_transdc_His_kin-like_C"/>
</dbReference>
<evidence type="ECO:0000256" key="5">
    <source>
        <dbReference type="ARBA" id="ARBA00022553"/>
    </source>
</evidence>
<comment type="function">
    <text evidence="8">May play the central regulatory role in sporulation. It may be an element of the effector pathway responsible for the activation of sporulation genes in response to nutritional stress. Spo0A may act in concert with spo0H (a sigma factor) to control the expression of some genes that are critical to the sporulation process.</text>
</comment>
<feature type="domain" description="Response regulatory" evidence="12">
    <location>
        <begin position="704"/>
        <end position="824"/>
    </location>
</feature>
<evidence type="ECO:0000259" key="12">
    <source>
        <dbReference type="PROSITE" id="PS50110"/>
    </source>
</evidence>
<dbReference type="SUPFAM" id="SSF55874">
    <property type="entry name" value="ATPase domain of HSP90 chaperone/DNA topoisomerase II/histidine kinase"/>
    <property type="match status" value="1"/>
</dbReference>
<dbReference type="Gene3D" id="3.10.450.50">
    <property type="match status" value="1"/>
</dbReference>
<protein>
    <recommendedName>
        <fullName evidence="9">Circadian input-output histidine kinase CikA</fullName>
        <ecNumber evidence="3">2.7.13.3</ecNumber>
    </recommendedName>
    <alternativeName>
        <fullName evidence="4">Stage 0 sporulation protein A homolog</fullName>
    </alternativeName>
</protein>
<feature type="modified residue" description="4-aspartylphosphate" evidence="10">
    <location>
        <position position="758"/>
    </location>
</feature>
<gene>
    <name evidence="13" type="ORF">AR1Y2_0688</name>
</gene>
<evidence type="ECO:0000256" key="3">
    <source>
        <dbReference type="ARBA" id="ARBA00012438"/>
    </source>
</evidence>
<evidence type="ECO:0000256" key="9">
    <source>
        <dbReference type="ARBA" id="ARBA00074306"/>
    </source>
</evidence>
<dbReference type="PROSITE" id="PS50109">
    <property type="entry name" value="HIS_KIN"/>
    <property type="match status" value="1"/>
</dbReference>
<dbReference type="CDD" id="cd17546">
    <property type="entry name" value="REC_hyHK_CKI1_RcsC-like"/>
    <property type="match status" value="2"/>
</dbReference>
<dbReference type="InterPro" id="IPR032710">
    <property type="entry name" value="NTF2-like_dom_sf"/>
</dbReference>
<dbReference type="PROSITE" id="PS50110">
    <property type="entry name" value="RESPONSE_REGULATORY"/>
    <property type="match status" value="2"/>
</dbReference>
<dbReference type="InterPro" id="IPR011006">
    <property type="entry name" value="CheY-like_superfamily"/>
</dbReference>
<dbReference type="InterPro" id="IPR036890">
    <property type="entry name" value="HATPase_C_sf"/>
</dbReference>
<evidence type="ECO:0000256" key="1">
    <source>
        <dbReference type="ARBA" id="ARBA00000085"/>
    </source>
</evidence>
<dbReference type="CDD" id="cd16922">
    <property type="entry name" value="HATPase_EvgS-ArcB-TorS-like"/>
    <property type="match status" value="1"/>
</dbReference>
<name>A0A4P8I9D1_9FIRM</name>
<dbReference type="SMART" id="SM00387">
    <property type="entry name" value="HATPase_c"/>
    <property type="match status" value="1"/>
</dbReference>
<evidence type="ECO:0000256" key="6">
    <source>
        <dbReference type="ARBA" id="ARBA00022777"/>
    </source>
</evidence>
<accession>A0A4P8I9D1</accession>
<sequence length="967" mass="109966">MMPRDHMLHQAEAFADQILKSYFCEADVEFLISTFAEDIVWLGAGPQQQAEGRECVADCFRSGKDQLVRCRMFGERYVSRKVSKDVVLCQGDSWIEPQEGTGLYFKTHQRATFLFRKKGEFFETLHIHNSVDYSDIQEGELFPETAGKEAFDKMKSELEEKEQESERKTRFLVQLYDSLPCGIIQFTADPSHRVVSLNRMAWEFYGFSSEREYRESVETPFCLVLDEDRARIEEMVDSLKLNGGIVHYTRECRPQGGDRLSAWINVVMERLINTEGTEVIQAIYTDVTETKLLQKAQERERLIENQCLRAATCTAYPMIMSINLTQNTYNCFIETQTCPFDDRRGNYEDMFAKMLPMVYPAYREDYCSVFSKEAMMERFSQGEQEIYMEFRQLGIDGEYHWISAHMISVDNPVNDDMLVIQLVKVLDQQRVEKARQEQLLRDALSSAEEASRAKSDFLSRMSHDIRTPMNAIIGMTTLGLLKLDDPVNVKNCMSKIDASSKYLLSLINDILDMSKIETGKMEIVKEKFEFQTFFEDLVKIIYPQAVDLGIQLEIYHKEPLERYYMGDALRIKQILMNLLSNALKFTPDGGNITVSVEEQRRSGGYAYLSFQVKDSGVGISEKFMPRIFQPFEQESPEGARNNVGSGLGLSIVYNLVQMMGGTIEVESQKGKGTVFLFTLPFGLVSDDQEAERERKARELLQDMKVLIADDDMSVGQQAAQILSGMGAKSKWVETGCQAVEEVKMAIEKGEYYNVALIDWKMPEMNGVETTRRIRKLVGPETMIIIISAYDWTGIEEEAREAGADCFISKPLFESTLCQAFSSLRSCAETVHAPKVQNQSLQGKRVLIAEDNEINREVAKSLLEAYGIAVDTAENGKICVEMFEKAPAGYYLAVLMDIRMPVMNGLEAVRAIRDLGTEEAARIPVLAMTANAFEEDKVTAYKAGMTGYLVKPLDIQVMLEELRKLTGI</sequence>
<evidence type="ECO:0000259" key="11">
    <source>
        <dbReference type="PROSITE" id="PS50109"/>
    </source>
</evidence>
<dbReference type="SUPFAM" id="SSF52172">
    <property type="entry name" value="CheY-like"/>
    <property type="match status" value="2"/>
</dbReference>
<dbReference type="AlphaFoldDB" id="A0A4P8I9D1"/>
<dbReference type="SMART" id="SM00388">
    <property type="entry name" value="HisKA"/>
    <property type="match status" value="1"/>
</dbReference>
<feature type="domain" description="Response regulatory" evidence="12">
    <location>
        <begin position="844"/>
        <end position="965"/>
    </location>
</feature>
<comment type="similarity">
    <text evidence="2">In the N-terminal section; belongs to the phytochrome family.</text>
</comment>
<feature type="modified residue" description="4-aspartylphosphate" evidence="10">
    <location>
        <position position="896"/>
    </location>
</feature>
<dbReference type="PANTHER" id="PTHR43719">
    <property type="entry name" value="TWO-COMPONENT HISTIDINE KINASE"/>
    <property type="match status" value="1"/>
</dbReference>
<feature type="domain" description="Histidine kinase" evidence="11">
    <location>
        <begin position="460"/>
        <end position="683"/>
    </location>
</feature>
<dbReference type="InterPro" id="IPR003594">
    <property type="entry name" value="HATPase_dom"/>
</dbReference>
<keyword evidence="14" id="KW-1185">Reference proteome</keyword>
<dbReference type="PRINTS" id="PR00344">
    <property type="entry name" value="BCTRLSENSOR"/>
</dbReference>
<evidence type="ECO:0000256" key="7">
    <source>
        <dbReference type="ARBA" id="ARBA00023012"/>
    </source>
</evidence>
<dbReference type="InterPro" id="IPR005467">
    <property type="entry name" value="His_kinase_dom"/>
</dbReference>
<dbReference type="SUPFAM" id="SSF47384">
    <property type="entry name" value="Homodimeric domain of signal transducing histidine kinase"/>
    <property type="match status" value="1"/>
</dbReference>
<dbReference type="GO" id="GO:0000155">
    <property type="term" value="F:phosphorelay sensor kinase activity"/>
    <property type="evidence" value="ECO:0007669"/>
    <property type="project" value="InterPro"/>
</dbReference>
<dbReference type="InterPro" id="IPR050956">
    <property type="entry name" value="2C_system_His_kinase"/>
</dbReference>
<dbReference type="Gene3D" id="1.10.287.130">
    <property type="match status" value="1"/>
</dbReference>
<dbReference type="InterPro" id="IPR003661">
    <property type="entry name" value="HisK_dim/P_dom"/>
</dbReference>
<dbReference type="Gene3D" id="3.30.450.20">
    <property type="entry name" value="PAS domain"/>
    <property type="match status" value="1"/>
</dbReference>
<proteinExistence type="inferred from homology"/>
<dbReference type="FunFam" id="3.30.565.10:FF:000010">
    <property type="entry name" value="Sensor histidine kinase RcsC"/>
    <property type="match status" value="1"/>
</dbReference>
<evidence type="ECO:0000256" key="8">
    <source>
        <dbReference type="ARBA" id="ARBA00024867"/>
    </source>
</evidence>
<dbReference type="SMART" id="SM00448">
    <property type="entry name" value="REC"/>
    <property type="match status" value="2"/>
</dbReference>
<keyword evidence="5 10" id="KW-0597">Phosphoprotein</keyword>
<dbReference type="Gene3D" id="3.30.565.10">
    <property type="entry name" value="Histidine kinase-like ATPase, C-terminal domain"/>
    <property type="match status" value="1"/>
</dbReference>
<dbReference type="InterPro" id="IPR036097">
    <property type="entry name" value="HisK_dim/P_sf"/>
</dbReference>
<dbReference type="SUPFAM" id="SSF55785">
    <property type="entry name" value="PYP-like sensor domain (PAS domain)"/>
    <property type="match status" value="1"/>
</dbReference>
<evidence type="ECO:0000313" key="14">
    <source>
        <dbReference type="Proteomes" id="UP000298653"/>
    </source>
</evidence>
<dbReference type="InterPro" id="IPR035965">
    <property type="entry name" value="PAS-like_dom_sf"/>
</dbReference>
<evidence type="ECO:0000313" key="13">
    <source>
        <dbReference type="EMBL" id="QCP34142.1"/>
    </source>
</evidence>
<reference evidence="13 14" key="1">
    <citation type="submission" date="2019-05" db="EMBL/GenBank/DDBJ databases">
        <title>Complete genome sequencing of Anaerostipes rhamnosivorans.</title>
        <authorList>
            <person name="Bui T.P.N."/>
            <person name="de Vos W.M."/>
        </authorList>
    </citation>
    <scope>NUCLEOTIDE SEQUENCE [LARGE SCALE GENOMIC DNA]</scope>
    <source>
        <strain evidence="13 14">1y2</strain>
    </source>
</reference>
<dbReference type="InterPro" id="IPR001789">
    <property type="entry name" value="Sig_transdc_resp-reg_receiver"/>
</dbReference>
<dbReference type="Pfam" id="PF02518">
    <property type="entry name" value="HATPase_c"/>
    <property type="match status" value="1"/>
</dbReference>
<dbReference type="RefSeq" id="WP_243118840.1">
    <property type="nucleotide sequence ID" value="NZ_CP040058.1"/>
</dbReference>
<comment type="catalytic activity">
    <reaction evidence="1">
        <text>ATP + protein L-histidine = ADP + protein N-phospho-L-histidine.</text>
        <dbReference type="EC" id="2.7.13.3"/>
    </reaction>
</comment>
<keyword evidence="7" id="KW-0902">Two-component regulatory system</keyword>
<keyword evidence="6 13" id="KW-0808">Transferase</keyword>
<evidence type="ECO:0000256" key="2">
    <source>
        <dbReference type="ARBA" id="ARBA00006402"/>
    </source>
</evidence>